<dbReference type="EMBL" id="DSYQ01000006">
    <property type="protein sequence ID" value="HGT70967.1"/>
    <property type="molecule type" value="Genomic_DNA"/>
</dbReference>
<dbReference type="Gene3D" id="2.60.40.10">
    <property type="entry name" value="Immunoglobulins"/>
    <property type="match status" value="4"/>
</dbReference>
<dbReference type="SUPFAM" id="SSF49899">
    <property type="entry name" value="Concanavalin A-like lectins/glucanases"/>
    <property type="match status" value="1"/>
</dbReference>
<dbReference type="InterPro" id="IPR006558">
    <property type="entry name" value="LamG-like"/>
</dbReference>
<evidence type="ECO:0000256" key="1">
    <source>
        <dbReference type="ARBA" id="ARBA00022729"/>
    </source>
</evidence>
<feature type="domain" description="Fibronectin type-III" evidence="4">
    <location>
        <begin position="2018"/>
        <end position="2117"/>
    </location>
</feature>
<organism evidence="5">
    <name type="scientific">candidate division CPR3 bacterium</name>
    <dbReference type="NCBI Taxonomy" id="2268181"/>
    <lineage>
        <taxon>Bacteria</taxon>
        <taxon>Bacteria division CPR3</taxon>
    </lineage>
</organism>
<dbReference type="Gene3D" id="2.60.120.200">
    <property type="match status" value="1"/>
</dbReference>
<dbReference type="SUPFAM" id="SSF49265">
    <property type="entry name" value="Fibronectin type III"/>
    <property type="match status" value="1"/>
</dbReference>
<keyword evidence="1" id="KW-0732">Signal</keyword>
<proteinExistence type="predicted"/>
<accession>A0A7C4M0I6</accession>
<dbReference type="Pfam" id="PF13385">
    <property type="entry name" value="Laminin_G_3"/>
    <property type="match status" value="1"/>
</dbReference>
<evidence type="ECO:0000259" key="4">
    <source>
        <dbReference type="PROSITE" id="PS50853"/>
    </source>
</evidence>
<gene>
    <name evidence="5" type="ORF">ENT43_01775</name>
</gene>
<dbReference type="SMART" id="SM00560">
    <property type="entry name" value="LamGL"/>
    <property type="match status" value="1"/>
</dbReference>
<dbReference type="InterPro" id="IPR036116">
    <property type="entry name" value="FN3_sf"/>
</dbReference>
<reference evidence="5" key="1">
    <citation type="journal article" date="2020" name="mSystems">
        <title>Genome- and Community-Level Interaction Insights into Carbon Utilization and Element Cycling Functions of Hydrothermarchaeota in Hydrothermal Sediment.</title>
        <authorList>
            <person name="Zhou Z."/>
            <person name="Liu Y."/>
            <person name="Xu W."/>
            <person name="Pan J."/>
            <person name="Luo Z.H."/>
            <person name="Li M."/>
        </authorList>
    </citation>
    <scope>NUCLEOTIDE SEQUENCE [LARGE SCALE GENOMIC DNA]</scope>
    <source>
        <strain evidence="5">SpSt-579</strain>
    </source>
</reference>
<sequence length="3490" mass="369332">MIFGKGNKKIIKALSSKRRVFSWWKKPSFIILLILSLFFSYKTFLVKAAPPYTLLACGVSGDVTLSSTQTWDDNYYNQLSGIIKCNNITIPNGVTLTISPHSTNAAFNQLFLDGDIRVLNGGKLILNSKGVDTTGAGAGTPRGMQVIVNGDVRVESGGLITAGDQTANISGKGYNAQKGPGGSAGLTYGGTYGGVGGSSNKAVYGSMDNPIDLGSGGNNSSGGGLVYFSVNGSFVNKGRVSADGTTTTFEAGSGGSIRIEANSILGDNGIFSADGGNATYTSSNRQGGGGGRIALVYKNNFNFFGTKSAYGGNYNASPGTIFIAKTPVIGGPISNYIDKELFYVNKLVTTTSASNTIIPSGTYKNIFVNDIASGNFKIEVGTGQNVVIDGGYLRIKNIKGTNGFINRGNIISGPSGGDIFITNESKFYNIGNIQESGGDQRLNLSVNGLNSLFENRNNVEQKFNNVEIINKANITHTASAIVCNNTTCVNQPDGDNGTHYNQDYSLRISAKGDFVLDKNSTINVNIKGYNYVQGPGSYPAPTTVAGSYGGRGGGNSAPEYGSIDNPNDYGSAGYTGSEYYKAGGLFRMKADGNAYIQGSVTANGSNGSHAGASGGGIKIEANNIYGTGLITANGGDYGTSGNNQGGGGGRVALIYKNSNSFFGEIKSLGGLGYSNAGGSPGSIFFAKTPSIGETDTSLYTNRELIIKGNQVASNNYKIPSGDYTFVSVKALSANKVKAEIPTGQTVEMIDSVFLLEGNVEFQNYGTIESANNTAVIAVKDGAKFYNEAGGYINIPNGHTIIDGTGSTFESRNNIIQKMGNLSLQNGALMTHKASQISCRESQCIRQDWGDGNDLHYDQDYALRLETKNVLIDQNSSIDVSQKGYPNGTGPAGGLINPSGQSTRGASYGGKGGGTSLPAYGDYYNPNDYGSCGYQGSSGPSAGGLVRINVNDNIIINGNVLANSVSSISGSAGGGVKIEANSISGNGNIRANGGNRTNTSYNDGGGGRVALVYNEKSFNGNISVNRGGTIGTPENGTIYEEDTDDTISDFVGPSASALVYPMASMPNTGMGYFTVDPIAINDHWFDEGQGGTSHQIMLNIISDGSFPVDEEVRIYLSNDVDGEYEFSSCSGSNCTANTTYVSIPASEFSLGSASVNVSIRDKRTGGEKHRSFTSFYIKTNSTNYSNDIDGQSNYIEMEDGVPERPISDGGTVTKSVFANSTNASAALSISSFATQGTQQYQQDLGGVIVLRRTGNEATYGTLNLQRRIYTVGEIVNTNYTVICANNLGYGETVQCLDNGPLALNTDYTYGVYTFDNTFNFFVSNEVANYSPQTLFKVNSSDPGAGKPSNVYNFEANSSISANQINLSWNNPAENLGHIKTIIIKKALANLNTIGSSTNHPVDGTDYFVGDYIGDGEVVYASTNIGSSNQLMTWNDTDVVDGFYYIYEIYTQFVGNRYPSHLDTADIRNPGTDNSSEQTFGVILNNKPTHDNPIIDAESQDDGNHDLLAGDDEDLLAEAKNLADLDSDPIKEIYNWKVGNATTRNPITVLNMPFEANIDQNLVKDYSGYGNNGNFSIVRPTWGDNSGFDGGGAFYFNGVINNHIGISDSASLHGGLDMTSLTLEAWIKPGENLSSNKRIISKWTGSKNSYLLGYHNTLGLYFQIREGNGTTPFVNKTYSFIANNWYHIVAVYGDDNMNLYINGTLASNLPLSPTTRTDEFIGGSDTEIYIGAGLNNTNYVEYFKGYIDDVKIYKTALTPEQIASNYNAGTGNYKTIVSEQTALGQVWEACMTPNDGKEDGDTKCSDTTTISLIDNTDPVIGPRTNTPSSKSSNTMVKVAFTVTDDTAISASNISVSGVAFNSFSCTPAGPTTSINCTLNVTSSGTLQISATDDGGNNATDSESGYFIDNTAPLATFSSDCIKTSGFGGDWCTNNPVNVTISGNDFGGSGVTDIHYKIGAGGSWNDIGGSSTTFAVSTEGLNEIYYYIEDAVGNTDGTLASPKLGVIKIDSIEPSIPTITPASGFRNDGTSSAKLTISWGGTSSDGVTPPASGLLFYVICEDINGAGYNCSGNTTATSILRESLLDGFTYKYKVLAIDSAGNRSDYSPEVTYTIDRTGPDAPSISCNVPNPLRAPWTNGGSTISWGLVPDNTGGIGVIDNYYLYRTSGGCNSGSCPLPADPASGLPPYAAPYQTLNSPNNSYSEIGLSNETIYRYKVNADDTLSNQGNSSPVSCEVKVDTQKPVTTVATQIPASANGDGWYNTDVMFQLSVSDNLSGLDLDFPKYSLNGAAYAGPALNFTISNESDSNTLSIRSQDNAGNLEDPVNLYTGGSPLKIDKTDPIGNNHVVLINGLDFEIDIDGIDSTSGIKTISSNIYDVTSGSPVEEAGSPVSLTNSSGDNKNGHWDGVFTFGAAPTGIYSVKTTITDYAGNETVIWSSPVDNMPPVINITAPTHRSKGDINDTTFTVTDVGGGIDPANIFVTDSTVGTVFNNAVNCTVVSPTEVSCTVSITSTPDESVWGNNKFTVRAIDDSGNTNIATEAGYLIDRDNPTVSISFSPAFPNGNNPWYTTNVDFTINATDFGGAGIKKIYYKKVENGVIPGSYTEVPGSTATGTLTAEGDSYVIFYAEDNTELSIIGNLSVPNPDNSSIIHIDKTNPGIPTFITGGMTTKLGTSVGTPLSISWNDATDPGSYASGRMGYNVYRDDGTGYVLYKTNISLTTISEDSLVDGSYKYKLKTLDNAGRESDFSSEITINIDTTGPLPTDVSCNSPSINTTTNNLSWLTATDVGLSGTVVRHDIYRTPAFIPTDPIEVDMPTLSLLDPGPLVDGGSYTYIARGFDDLLNIGAPSDNPCTTRVDLQKPVTTHSIISGTLGAGGWYRGTVGIKIDSTDPGSNPTGVAFKQYKLSGATTLPYTNYGSSFDISNEGTTNLYYKSSDLTFLSSNEEDEKGSFAINIDNTLPALSDASVNFNSSTSNLLVTLESPEDALSGIYSMSAEVKDGATTIATIPSFNIIGSGPDYSATVNLPGLPLGTYNVIISIIDNAGNTFIRNSDSFAHNGTVVANTPPVISSTSASQVLNTDYVKIEFDLKDPDYTAPGSADVSFLYTNDGTNSVCSISNVSLTQGGASIALPYTLTNVTDSNQKYTFYWDAGTDCPGNTYKILDGNYVKVSVDDLSGGTDDDISAAFLLDTEDPSTAPDDLVEDSHDDTSVSLNAGTTLADDEYMIAFYRICYDDVIDGNINHLTADCIADIDAGDYNISDTVNYAGPFTATGLNDDTEYEFNVWAYDRYGHYLSAANEIVVKTEKTPAPPGPGFTPNVLILTSEGTTDGLEFDGEKTTAGSTINSINFGDLDWLETGFAALKITGETDNSSGYNIKISQNKDLTNSMGDTIKGFDANLATGLVPNSAPLPWISPVGNGYFGYSTTCNTLNGVSDRFTNPRSWAALTTSPEEVVRYGSAGKFEDYLLFKLELGKGQKAGTYRNKVIIEITNNIP</sequence>
<name>A0A7C4M0I6_UNCC3</name>
<dbReference type="PROSITE" id="PS50853">
    <property type="entry name" value="FN3"/>
    <property type="match status" value="1"/>
</dbReference>
<evidence type="ECO:0000313" key="5">
    <source>
        <dbReference type="EMBL" id="HGT70967.1"/>
    </source>
</evidence>
<comment type="caution">
    <text evidence="5">The sequence shown here is derived from an EMBL/GenBank/DDBJ whole genome shotgun (WGS) entry which is preliminary data.</text>
</comment>
<dbReference type="InterPro" id="IPR003961">
    <property type="entry name" value="FN3_dom"/>
</dbReference>
<evidence type="ECO:0000256" key="2">
    <source>
        <dbReference type="ARBA" id="ARBA00023157"/>
    </source>
</evidence>
<keyword evidence="2" id="KW-1015">Disulfide bond</keyword>
<dbReference type="InterPro" id="IPR013783">
    <property type="entry name" value="Ig-like_fold"/>
</dbReference>
<feature type="region of interest" description="Disordered" evidence="3">
    <location>
        <begin position="881"/>
        <end position="909"/>
    </location>
</feature>
<evidence type="ECO:0000256" key="3">
    <source>
        <dbReference type="SAM" id="MobiDB-lite"/>
    </source>
</evidence>
<dbReference type="InterPro" id="IPR013320">
    <property type="entry name" value="ConA-like_dom_sf"/>
</dbReference>
<protein>
    <recommendedName>
        <fullName evidence="4">Fibronectin type-III domain-containing protein</fullName>
    </recommendedName>
</protein>